<dbReference type="InterPro" id="IPR011033">
    <property type="entry name" value="PRC_barrel-like_sf"/>
</dbReference>
<accession>A0A1L3J3P2</accession>
<reference evidence="2 3" key="1">
    <citation type="submission" date="2016-11" db="EMBL/GenBank/DDBJ databases">
        <title>Gramella sp. LPB0144 isolated from marine environment.</title>
        <authorList>
            <person name="Kim E."/>
            <person name="Yi H."/>
        </authorList>
    </citation>
    <scope>NUCLEOTIDE SEQUENCE [LARGE SCALE GENOMIC DNA]</scope>
    <source>
        <strain evidence="2 3">LPB0144</strain>
    </source>
</reference>
<dbReference type="KEGG" id="grl:LPB144_04665"/>
<keyword evidence="3" id="KW-1185">Reference proteome</keyword>
<protein>
    <recommendedName>
        <fullName evidence="4">PRC-barrel domain-containing protein</fullName>
    </recommendedName>
</protein>
<dbReference type="GO" id="GO:0019684">
    <property type="term" value="P:photosynthesis, light reaction"/>
    <property type="evidence" value="ECO:0007669"/>
    <property type="project" value="InterPro"/>
</dbReference>
<feature type="compositionally biased region" description="Acidic residues" evidence="1">
    <location>
        <begin position="222"/>
        <end position="231"/>
    </location>
</feature>
<dbReference type="Proteomes" id="UP000182510">
    <property type="component" value="Chromosome"/>
</dbReference>
<evidence type="ECO:0000313" key="3">
    <source>
        <dbReference type="Proteomes" id="UP000182510"/>
    </source>
</evidence>
<feature type="compositionally biased region" description="Basic and acidic residues" evidence="1">
    <location>
        <begin position="250"/>
        <end position="267"/>
    </location>
</feature>
<organism evidence="2 3">
    <name type="scientific">Christiangramia salexigens</name>
    <dbReference type="NCBI Taxonomy" id="1913577"/>
    <lineage>
        <taxon>Bacteria</taxon>
        <taxon>Pseudomonadati</taxon>
        <taxon>Bacteroidota</taxon>
        <taxon>Flavobacteriia</taxon>
        <taxon>Flavobacteriales</taxon>
        <taxon>Flavobacteriaceae</taxon>
        <taxon>Christiangramia</taxon>
    </lineage>
</organism>
<evidence type="ECO:0008006" key="4">
    <source>
        <dbReference type="Google" id="ProtNLM"/>
    </source>
</evidence>
<gene>
    <name evidence="2" type="ORF">LPB144_04665</name>
</gene>
<evidence type="ECO:0000256" key="1">
    <source>
        <dbReference type="SAM" id="MobiDB-lite"/>
    </source>
</evidence>
<dbReference type="EMBL" id="CP018153">
    <property type="protein sequence ID" value="APG59749.1"/>
    <property type="molecule type" value="Genomic_DNA"/>
</dbReference>
<dbReference type="SUPFAM" id="SSF50346">
    <property type="entry name" value="PRC-barrel domain"/>
    <property type="match status" value="1"/>
</dbReference>
<feature type="region of interest" description="Disordered" evidence="1">
    <location>
        <begin position="174"/>
        <end position="267"/>
    </location>
</feature>
<dbReference type="OrthoDB" id="1422173at2"/>
<evidence type="ECO:0000313" key="2">
    <source>
        <dbReference type="EMBL" id="APG59749.1"/>
    </source>
</evidence>
<proteinExistence type="predicted"/>
<feature type="compositionally biased region" description="Basic and acidic residues" evidence="1">
    <location>
        <begin position="189"/>
        <end position="221"/>
    </location>
</feature>
<dbReference type="Gene3D" id="3.90.50.10">
    <property type="entry name" value="Photosynthetic Reaction Center, subunit H, domain 2"/>
    <property type="match status" value="1"/>
</dbReference>
<dbReference type="AlphaFoldDB" id="A0A1L3J3P2"/>
<dbReference type="STRING" id="1913577.LPB144_04665"/>
<sequence length="267" mass="31509">MSAIKKHLYYLKELKNYKVLSSDDDIRGWKVKDLDNRTIGTIDDLLVNKDLGKVVYVDVLVDQSIIDSAHDPFEPSQTSGLREFINKDGENHIIIPIGLISLNKKEKFIFTESINYNTFAATRRFKTGESISREYEDHILRSYKRSPTPNGLSNSDKTETEILEQKWQMDHMDEVAREDSEDIQLDSGQSEREKQFNKAKMDRSIEAKRNAELQRELHPEDDKDDDPDWDYENPRPGDDDPYRHRRRTNKEKEDAYYDRQEFKTREL</sequence>
<dbReference type="InterPro" id="IPR014747">
    <property type="entry name" value="Bac_photo_RC_H_C"/>
</dbReference>
<feature type="compositionally biased region" description="Basic and acidic residues" evidence="1">
    <location>
        <begin position="232"/>
        <end position="242"/>
    </location>
</feature>
<dbReference type="GO" id="GO:0030077">
    <property type="term" value="C:plasma membrane light-harvesting complex"/>
    <property type="evidence" value="ECO:0007669"/>
    <property type="project" value="InterPro"/>
</dbReference>
<name>A0A1L3J3P2_9FLAO</name>
<dbReference type="RefSeq" id="WP_072552401.1">
    <property type="nucleotide sequence ID" value="NZ_CP018153.1"/>
</dbReference>